<comment type="similarity">
    <text evidence="1">Belongs to the metallo-beta-lactamase superfamily.</text>
</comment>
<keyword evidence="3" id="KW-0378">Hydrolase</keyword>
<sequence>MIPLTGGLRQLPPRFGMIEEQDEAERPMKKERQMNAFTLNRRTIMLSAVAGASSMILPSLGGSDSAHAQTSSPAAGNPGYYRFRVGEISATVLSDGVIGGPPRIYASDAPEAELQDVLRQAFLPTDHMTLNLNTLLIETGGRRVLIEAGAGKTMGPNGGRIFDNLSAIGLDASDIDAIVISHTHPDHVGNLRTADGGKAFPRATVFVPKADWDFFVRTDPDLSYMPVPEDFRTRFAANIKNSLEPFRNDVELYEAGAEIVPGLATIVASGHTPGMATFLVHSGNDQLLLTADLAYHPVVNVDRPWMPGPDRDKETALSSRRRIFDRAATERMPVLGFHYPFPGLGRMLKTDGGYAWVPANWQF</sequence>
<dbReference type="EMBL" id="JACIHP010000008">
    <property type="protein sequence ID" value="MBB4493160.1"/>
    <property type="molecule type" value="Genomic_DNA"/>
</dbReference>
<evidence type="ECO:0000256" key="1">
    <source>
        <dbReference type="ARBA" id="ARBA00007749"/>
    </source>
</evidence>
<dbReference type="PANTHER" id="PTHR42978">
    <property type="entry name" value="QUORUM-QUENCHING LACTONASE YTNP-RELATED-RELATED"/>
    <property type="match status" value="1"/>
</dbReference>
<keyword evidence="2" id="KW-0479">Metal-binding</keyword>
<evidence type="ECO:0000313" key="7">
    <source>
        <dbReference type="Proteomes" id="UP000534590"/>
    </source>
</evidence>
<evidence type="ECO:0000259" key="5">
    <source>
        <dbReference type="SMART" id="SM00849"/>
    </source>
</evidence>
<dbReference type="Pfam" id="PF00753">
    <property type="entry name" value="Lactamase_B"/>
    <property type="match status" value="1"/>
</dbReference>
<dbReference type="PANTHER" id="PTHR42978:SF6">
    <property type="entry name" value="QUORUM-QUENCHING LACTONASE YTNP-RELATED"/>
    <property type="match status" value="1"/>
</dbReference>
<keyword evidence="7" id="KW-1185">Reference proteome</keyword>
<evidence type="ECO:0000256" key="4">
    <source>
        <dbReference type="ARBA" id="ARBA00022833"/>
    </source>
</evidence>
<gene>
    <name evidence="6" type="ORF">GGE40_005012</name>
</gene>
<dbReference type="InterPro" id="IPR051013">
    <property type="entry name" value="MBL_superfamily_lactonases"/>
</dbReference>
<dbReference type="SMART" id="SM00849">
    <property type="entry name" value="Lactamase_B"/>
    <property type="match status" value="1"/>
</dbReference>
<dbReference type="Proteomes" id="UP000534590">
    <property type="component" value="Unassembled WGS sequence"/>
</dbReference>
<dbReference type="Gene3D" id="3.60.15.10">
    <property type="entry name" value="Ribonuclease Z/Hydroxyacylglutathione hydrolase-like"/>
    <property type="match status" value="1"/>
</dbReference>
<evidence type="ECO:0000313" key="6">
    <source>
        <dbReference type="EMBL" id="MBB4493160.1"/>
    </source>
</evidence>
<proteinExistence type="inferred from homology"/>
<reference evidence="6 7" key="1">
    <citation type="submission" date="2020-08" db="EMBL/GenBank/DDBJ databases">
        <title>Genomic Encyclopedia of Type Strains, Phase IV (KMG-V): Genome sequencing to study the core and pangenomes of soil and plant-associated prokaryotes.</title>
        <authorList>
            <person name="Whitman W."/>
        </authorList>
    </citation>
    <scope>NUCLEOTIDE SEQUENCE [LARGE SCALE GENOMIC DNA]</scope>
    <source>
        <strain evidence="6 7">SEMIA 461</strain>
    </source>
</reference>
<protein>
    <submittedName>
        <fullName evidence="6">Glyoxylase-like metal-dependent hydrolase (Beta-lactamase superfamily II)</fullName>
    </submittedName>
</protein>
<feature type="domain" description="Metallo-beta-lactamase" evidence="5">
    <location>
        <begin position="131"/>
        <end position="338"/>
    </location>
</feature>
<comment type="caution">
    <text evidence="6">The sequence shown here is derived from an EMBL/GenBank/DDBJ whole genome shotgun (WGS) entry which is preliminary data.</text>
</comment>
<dbReference type="CDD" id="cd07720">
    <property type="entry name" value="OPHC2-like_MBL-fold"/>
    <property type="match status" value="1"/>
</dbReference>
<organism evidence="6 7">
    <name type="scientific">Agrobacterium radiobacter</name>
    <dbReference type="NCBI Taxonomy" id="362"/>
    <lineage>
        <taxon>Bacteria</taxon>
        <taxon>Pseudomonadati</taxon>
        <taxon>Pseudomonadota</taxon>
        <taxon>Alphaproteobacteria</taxon>
        <taxon>Hyphomicrobiales</taxon>
        <taxon>Rhizobiaceae</taxon>
        <taxon>Rhizobium/Agrobacterium group</taxon>
        <taxon>Agrobacterium</taxon>
        <taxon>Agrobacterium tumefaciens complex</taxon>
    </lineage>
</organism>
<keyword evidence="4" id="KW-0862">Zinc</keyword>
<dbReference type="SUPFAM" id="SSF56281">
    <property type="entry name" value="Metallo-hydrolase/oxidoreductase"/>
    <property type="match status" value="1"/>
</dbReference>
<name>A0ABR6JDZ4_AGRRD</name>
<dbReference type="InterPro" id="IPR036866">
    <property type="entry name" value="RibonucZ/Hydroxyglut_hydro"/>
</dbReference>
<dbReference type="InterPro" id="IPR001279">
    <property type="entry name" value="Metallo-B-lactamas"/>
</dbReference>
<evidence type="ECO:0000256" key="3">
    <source>
        <dbReference type="ARBA" id="ARBA00022801"/>
    </source>
</evidence>
<accession>A0ABR6JDZ4</accession>
<evidence type="ECO:0000256" key="2">
    <source>
        <dbReference type="ARBA" id="ARBA00022723"/>
    </source>
</evidence>